<feature type="compositionally biased region" description="Pro residues" evidence="7">
    <location>
        <begin position="28"/>
        <end position="38"/>
    </location>
</feature>
<feature type="non-terminal residue" evidence="9">
    <location>
        <position position="1"/>
    </location>
</feature>
<dbReference type="AlphaFoldDB" id="A0AAD4D5I1"/>
<evidence type="ECO:0000256" key="3">
    <source>
        <dbReference type="ARBA" id="ARBA00023155"/>
    </source>
</evidence>
<evidence type="ECO:0000259" key="8">
    <source>
        <dbReference type="PROSITE" id="PS50071"/>
    </source>
</evidence>
<proteinExistence type="predicted"/>
<dbReference type="InterPro" id="IPR051000">
    <property type="entry name" value="Homeobox_DNA-bind_prot"/>
</dbReference>
<dbReference type="CDD" id="cd00086">
    <property type="entry name" value="homeodomain"/>
    <property type="match status" value="1"/>
</dbReference>
<dbReference type="GO" id="GO:0000978">
    <property type="term" value="F:RNA polymerase II cis-regulatory region sequence-specific DNA binding"/>
    <property type="evidence" value="ECO:0007669"/>
    <property type="project" value="TreeGrafter"/>
</dbReference>
<reference evidence="9" key="1">
    <citation type="journal article" date="2020" name="Fungal Divers.">
        <title>Resolving the Mortierellaceae phylogeny through synthesis of multi-gene phylogenetics and phylogenomics.</title>
        <authorList>
            <person name="Vandepol N."/>
            <person name="Liber J."/>
            <person name="Desiro A."/>
            <person name="Na H."/>
            <person name="Kennedy M."/>
            <person name="Barry K."/>
            <person name="Grigoriev I.V."/>
            <person name="Miller A.N."/>
            <person name="O'Donnell K."/>
            <person name="Stajich J.E."/>
            <person name="Bonito G."/>
        </authorList>
    </citation>
    <scope>NUCLEOTIDE SEQUENCE</scope>
    <source>
        <strain evidence="9">NRRL 28262</strain>
    </source>
</reference>
<feature type="region of interest" description="Disordered" evidence="7">
    <location>
        <begin position="1"/>
        <end position="88"/>
    </location>
</feature>
<dbReference type="PANTHER" id="PTHR24324:SF5">
    <property type="entry name" value="HEMATOPOIETICALLY-EXPRESSED HOMEOBOX PROTEIN HHEX"/>
    <property type="match status" value="1"/>
</dbReference>
<evidence type="ECO:0000256" key="4">
    <source>
        <dbReference type="ARBA" id="ARBA00023242"/>
    </source>
</evidence>
<dbReference type="Gene3D" id="1.10.10.60">
    <property type="entry name" value="Homeodomain-like"/>
    <property type="match status" value="1"/>
</dbReference>
<protein>
    <recommendedName>
        <fullName evidence="8">Homeobox domain-containing protein</fullName>
    </recommendedName>
</protein>
<gene>
    <name evidence="9" type="ORF">BGZ95_002476</name>
</gene>
<keyword evidence="4 5" id="KW-0539">Nucleus</keyword>
<dbReference type="GO" id="GO:0000981">
    <property type="term" value="F:DNA-binding transcription factor activity, RNA polymerase II-specific"/>
    <property type="evidence" value="ECO:0007669"/>
    <property type="project" value="InterPro"/>
</dbReference>
<accession>A0AAD4D5I1</accession>
<dbReference type="PROSITE" id="PS50071">
    <property type="entry name" value="HOMEOBOX_2"/>
    <property type="match status" value="1"/>
</dbReference>
<organism evidence="9 10">
    <name type="scientific">Linnemannia exigua</name>
    <dbReference type="NCBI Taxonomy" id="604196"/>
    <lineage>
        <taxon>Eukaryota</taxon>
        <taxon>Fungi</taxon>
        <taxon>Fungi incertae sedis</taxon>
        <taxon>Mucoromycota</taxon>
        <taxon>Mortierellomycotina</taxon>
        <taxon>Mortierellomycetes</taxon>
        <taxon>Mortierellales</taxon>
        <taxon>Mortierellaceae</taxon>
        <taxon>Linnemannia</taxon>
    </lineage>
</organism>
<keyword evidence="10" id="KW-1185">Reference proteome</keyword>
<dbReference type="SUPFAM" id="SSF46689">
    <property type="entry name" value="Homeodomain-like"/>
    <property type="match status" value="1"/>
</dbReference>
<feature type="compositionally biased region" description="Low complexity" evidence="7">
    <location>
        <begin position="65"/>
        <end position="79"/>
    </location>
</feature>
<feature type="compositionally biased region" description="Polar residues" evidence="7">
    <location>
        <begin position="54"/>
        <end position="64"/>
    </location>
</feature>
<dbReference type="Proteomes" id="UP001194580">
    <property type="component" value="Unassembled WGS sequence"/>
</dbReference>
<feature type="DNA-binding region" description="Homeobox" evidence="5">
    <location>
        <begin position="79"/>
        <end position="138"/>
    </location>
</feature>
<dbReference type="GO" id="GO:0030154">
    <property type="term" value="P:cell differentiation"/>
    <property type="evidence" value="ECO:0007669"/>
    <property type="project" value="TreeGrafter"/>
</dbReference>
<feature type="domain" description="Homeobox" evidence="8">
    <location>
        <begin position="77"/>
        <end position="137"/>
    </location>
</feature>
<dbReference type="SMART" id="SM00389">
    <property type="entry name" value="HOX"/>
    <property type="match status" value="1"/>
</dbReference>
<evidence type="ECO:0000256" key="1">
    <source>
        <dbReference type="ARBA" id="ARBA00004123"/>
    </source>
</evidence>
<dbReference type="InterPro" id="IPR009057">
    <property type="entry name" value="Homeodomain-like_sf"/>
</dbReference>
<evidence type="ECO:0000313" key="10">
    <source>
        <dbReference type="Proteomes" id="UP001194580"/>
    </source>
</evidence>
<evidence type="ECO:0000256" key="5">
    <source>
        <dbReference type="PROSITE-ProRule" id="PRU00108"/>
    </source>
</evidence>
<keyword evidence="3 5" id="KW-0371">Homeobox</keyword>
<dbReference type="InterPro" id="IPR001356">
    <property type="entry name" value="HD"/>
</dbReference>
<comment type="caution">
    <text evidence="9">The sequence shown here is derived from an EMBL/GenBank/DDBJ whole genome shotgun (WGS) entry which is preliminary data.</text>
</comment>
<feature type="compositionally biased region" description="Low complexity" evidence="7">
    <location>
        <begin position="1"/>
        <end position="21"/>
    </location>
</feature>
<dbReference type="PROSITE" id="PS00027">
    <property type="entry name" value="HOMEOBOX_1"/>
    <property type="match status" value="1"/>
</dbReference>
<name>A0AAD4D5I1_9FUNG</name>
<evidence type="ECO:0000256" key="7">
    <source>
        <dbReference type="SAM" id="MobiDB-lite"/>
    </source>
</evidence>
<evidence type="ECO:0000256" key="6">
    <source>
        <dbReference type="RuleBase" id="RU000682"/>
    </source>
</evidence>
<keyword evidence="2 5" id="KW-0238">DNA-binding</keyword>
<comment type="subcellular location">
    <subcellularLocation>
        <location evidence="1 5 6">Nucleus</location>
    </subcellularLocation>
</comment>
<dbReference type="Pfam" id="PF00046">
    <property type="entry name" value="Homeodomain"/>
    <property type="match status" value="1"/>
</dbReference>
<dbReference type="GO" id="GO:0005634">
    <property type="term" value="C:nucleus"/>
    <property type="evidence" value="ECO:0007669"/>
    <property type="project" value="UniProtKB-SubCell"/>
</dbReference>
<evidence type="ECO:0000313" key="9">
    <source>
        <dbReference type="EMBL" id="KAG0268401.1"/>
    </source>
</evidence>
<dbReference type="EMBL" id="JAAAIL010001527">
    <property type="protein sequence ID" value="KAG0268401.1"/>
    <property type="molecule type" value="Genomic_DNA"/>
</dbReference>
<sequence>QLQQQQHHQLQHPYQQQQQRQFTSFETPSPPTPSPSPGNHPTVLIPHPKLHQLDMSQNSPNGDPSSSPSLSASSPTSTTSKKRTRASAEQLAILEDTFLTNQSPNSKVREILAKKVKMSERSIQIWFQNRRAKVKQAQKRTELVQ</sequence>
<dbReference type="PANTHER" id="PTHR24324">
    <property type="entry name" value="HOMEOBOX PROTEIN HHEX"/>
    <property type="match status" value="1"/>
</dbReference>
<dbReference type="InterPro" id="IPR017970">
    <property type="entry name" value="Homeobox_CS"/>
</dbReference>
<evidence type="ECO:0000256" key="2">
    <source>
        <dbReference type="ARBA" id="ARBA00023125"/>
    </source>
</evidence>